<evidence type="ECO:0000256" key="2">
    <source>
        <dbReference type="ARBA" id="ARBA00022692"/>
    </source>
</evidence>
<feature type="transmembrane region" description="Helical" evidence="5">
    <location>
        <begin position="292"/>
        <end position="312"/>
    </location>
</feature>
<name>A0A0R1R4H7_9LACO</name>
<evidence type="ECO:0000256" key="5">
    <source>
        <dbReference type="SAM" id="Phobius"/>
    </source>
</evidence>
<feature type="transmembrane region" description="Helical" evidence="5">
    <location>
        <begin position="52"/>
        <end position="74"/>
    </location>
</feature>
<accession>A0A0R1R4H7</accession>
<keyword evidence="3 5" id="KW-1133">Transmembrane helix</keyword>
<feature type="transmembrane region" description="Helical" evidence="5">
    <location>
        <begin position="254"/>
        <end position="272"/>
    </location>
</feature>
<dbReference type="PANTHER" id="PTHR33514:SF13">
    <property type="entry name" value="PROTEIN ABCI12, CHLOROPLASTIC"/>
    <property type="match status" value="1"/>
</dbReference>
<comment type="subcellular location">
    <subcellularLocation>
        <location evidence="1">Membrane</location>
        <topology evidence="1">Multi-pass membrane protein</topology>
    </subcellularLocation>
</comment>
<feature type="transmembrane region" description="Helical" evidence="5">
    <location>
        <begin position="124"/>
        <end position="145"/>
    </location>
</feature>
<reference evidence="6 7" key="1">
    <citation type="journal article" date="2015" name="Genome Announc.">
        <title>Expanding the biotechnology potential of lactobacilli through comparative genomics of 213 strains and associated genera.</title>
        <authorList>
            <person name="Sun Z."/>
            <person name="Harris H.M."/>
            <person name="McCann A."/>
            <person name="Guo C."/>
            <person name="Argimon S."/>
            <person name="Zhang W."/>
            <person name="Yang X."/>
            <person name="Jeffery I.B."/>
            <person name="Cooney J.C."/>
            <person name="Kagawa T.F."/>
            <person name="Liu W."/>
            <person name="Song Y."/>
            <person name="Salvetti E."/>
            <person name="Wrobel A."/>
            <person name="Rasinkangas P."/>
            <person name="Parkhill J."/>
            <person name="Rea M.C."/>
            <person name="O'Sullivan O."/>
            <person name="Ritari J."/>
            <person name="Douillard F.P."/>
            <person name="Paul Ross R."/>
            <person name="Yang R."/>
            <person name="Briner A.E."/>
            <person name="Felis G.E."/>
            <person name="de Vos W.M."/>
            <person name="Barrangou R."/>
            <person name="Klaenhammer T.R."/>
            <person name="Caufield P.W."/>
            <person name="Cui Y."/>
            <person name="Zhang H."/>
            <person name="O'Toole P.W."/>
        </authorList>
    </citation>
    <scope>NUCLEOTIDE SEQUENCE [LARGE SCALE GENOMIC DNA]</scope>
    <source>
        <strain evidence="6 7">DSM 15429</strain>
    </source>
</reference>
<feature type="transmembrane region" description="Helical" evidence="5">
    <location>
        <begin position="157"/>
        <end position="176"/>
    </location>
</feature>
<sequence>MGSVVVKKTVSKLGEAVNHMQAGVVSELSFFNQLHPLTAACYFIELFTLLLLFNHILLTATMFISILAVCSWYFEPRKIRQMVVGSGTLMLMIMVFNLLLNQTGRHVLWTWQIGSVQFRLTETAIIYGCSMALSLGAMILTFVLFNGIITIPKLSYLLFPVVPRLAMLLTISLRLVELFIQKMGRLARFQKNRNVVLTEGNFHQRLQKMGQLLRIVLIDAVSEAMETAVLMEARGFGAKRRSQYQRFQFQMMDGAFLLGSTALFGVLVGRRLEHWGWATNVMTLQWQLPHDWLLAGLLIVFMALPIIGEGGYRVWTN</sequence>
<gene>
    <name evidence="6" type="ORF">FD37_GL002484</name>
</gene>
<dbReference type="Pfam" id="PF02361">
    <property type="entry name" value="CbiQ"/>
    <property type="match status" value="1"/>
</dbReference>
<organism evidence="6 7">
    <name type="scientific">Levilactobacillus spicheri DSM 15429</name>
    <dbReference type="NCBI Taxonomy" id="1423805"/>
    <lineage>
        <taxon>Bacteria</taxon>
        <taxon>Bacillati</taxon>
        <taxon>Bacillota</taxon>
        <taxon>Bacilli</taxon>
        <taxon>Lactobacillales</taxon>
        <taxon>Lactobacillaceae</taxon>
        <taxon>Levilactobacillus</taxon>
    </lineage>
</organism>
<proteinExistence type="predicted"/>
<evidence type="ECO:0000256" key="1">
    <source>
        <dbReference type="ARBA" id="ARBA00004141"/>
    </source>
</evidence>
<keyword evidence="2 5" id="KW-0812">Transmembrane</keyword>
<protein>
    <submittedName>
        <fullName evidence="6">ABC-type cobalt transport system, permease component CbiQ related transporter</fullName>
    </submittedName>
</protein>
<evidence type="ECO:0000256" key="3">
    <source>
        <dbReference type="ARBA" id="ARBA00022989"/>
    </source>
</evidence>
<keyword evidence="4 5" id="KW-0472">Membrane</keyword>
<evidence type="ECO:0000313" key="7">
    <source>
        <dbReference type="Proteomes" id="UP000051835"/>
    </source>
</evidence>
<evidence type="ECO:0000256" key="4">
    <source>
        <dbReference type="ARBA" id="ARBA00023136"/>
    </source>
</evidence>
<dbReference type="AlphaFoldDB" id="A0A0R1R4H7"/>
<comment type="caution">
    <text evidence="6">The sequence shown here is derived from an EMBL/GenBank/DDBJ whole genome shotgun (WGS) entry which is preliminary data.</text>
</comment>
<dbReference type="CDD" id="cd16914">
    <property type="entry name" value="EcfT"/>
    <property type="match status" value="1"/>
</dbReference>
<dbReference type="EMBL" id="AZFC01000005">
    <property type="protein sequence ID" value="KRL49764.1"/>
    <property type="molecule type" value="Genomic_DNA"/>
</dbReference>
<dbReference type="PANTHER" id="PTHR33514">
    <property type="entry name" value="PROTEIN ABCI12, CHLOROPLASTIC"/>
    <property type="match status" value="1"/>
</dbReference>
<feature type="transmembrane region" description="Helical" evidence="5">
    <location>
        <begin position="81"/>
        <end position="100"/>
    </location>
</feature>
<dbReference type="GO" id="GO:0005886">
    <property type="term" value="C:plasma membrane"/>
    <property type="evidence" value="ECO:0007669"/>
    <property type="project" value="UniProtKB-ARBA"/>
</dbReference>
<dbReference type="Proteomes" id="UP000051835">
    <property type="component" value="Unassembled WGS sequence"/>
</dbReference>
<evidence type="ECO:0000313" key="6">
    <source>
        <dbReference type="EMBL" id="KRL49764.1"/>
    </source>
</evidence>
<dbReference type="PATRIC" id="fig|1423805.4.peg.2557"/>
<dbReference type="InterPro" id="IPR003339">
    <property type="entry name" value="ABC/ECF_trnsptr_transmembrane"/>
</dbReference>